<dbReference type="InterPro" id="IPR036259">
    <property type="entry name" value="MFS_trans_sf"/>
</dbReference>
<feature type="transmembrane region" description="Helical" evidence="7">
    <location>
        <begin position="109"/>
        <end position="127"/>
    </location>
</feature>
<keyword evidence="2" id="KW-0813">Transport</keyword>
<feature type="domain" description="Major facilitator superfamily (MFS) profile" evidence="8">
    <location>
        <begin position="1"/>
        <end position="380"/>
    </location>
</feature>
<dbReference type="SUPFAM" id="SSF103473">
    <property type="entry name" value="MFS general substrate transporter"/>
    <property type="match status" value="1"/>
</dbReference>
<keyword evidence="5 7" id="KW-0472">Membrane</keyword>
<evidence type="ECO:0000256" key="5">
    <source>
        <dbReference type="ARBA" id="ARBA00023136"/>
    </source>
</evidence>
<proteinExistence type="predicted"/>
<dbReference type="Pfam" id="PF07690">
    <property type="entry name" value="MFS_1"/>
    <property type="match status" value="1"/>
</dbReference>
<evidence type="ECO:0000256" key="7">
    <source>
        <dbReference type="SAM" id="Phobius"/>
    </source>
</evidence>
<feature type="region of interest" description="Disordered" evidence="6">
    <location>
        <begin position="462"/>
        <end position="485"/>
    </location>
</feature>
<dbReference type="AlphaFoldDB" id="A0A812M4C9"/>
<feature type="transmembrane region" description="Helical" evidence="7">
    <location>
        <begin position="190"/>
        <end position="209"/>
    </location>
</feature>
<evidence type="ECO:0000313" key="10">
    <source>
        <dbReference type="Proteomes" id="UP000601435"/>
    </source>
</evidence>
<evidence type="ECO:0000256" key="6">
    <source>
        <dbReference type="SAM" id="MobiDB-lite"/>
    </source>
</evidence>
<dbReference type="EMBL" id="CAJNJA010010370">
    <property type="protein sequence ID" value="CAE7256789.1"/>
    <property type="molecule type" value="Genomic_DNA"/>
</dbReference>
<organism evidence="9 10">
    <name type="scientific">Symbiodinium necroappetens</name>
    <dbReference type="NCBI Taxonomy" id="1628268"/>
    <lineage>
        <taxon>Eukaryota</taxon>
        <taxon>Sar</taxon>
        <taxon>Alveolata</taxon>
        <taxon>Dinophyceae</taxon>
        <taxon>Suessiales</taxon>
        <taxon>Symbiodiniaceae</taxon>
        <taxon>Symbiodinium</taxon>
    </lineage>
</organism>
<keyword evidence="10" id="KW-1185">Reference proteome</keyword>
<dbReference type="PANTHER" id="PTHR23504">
    <property type="entry name" value="MAJOR FACILITATOR SUPERFAMILY DOMAIN-CONTAINING PROTEIN 10"/>
    <property type="match status" value="1"/>
</dbReference>
<dbReference type="InterPro" id="IPR001958">
    <property type="entry name" value="Tet-R_TetA/multi-R_MdtG-like"/>
</dbReference>
<accession>A0A812M4C9</accession>
<dbReference type="GO" id="GO:0016020">
    <property type="term" value="C:membrane"/>
    <property type="evidence" value="ECO:0007669"/>
    <property type="project" value="UniProtKB-SubCell"/>
</dbReference>
<comment type="caution">
    <text evidence="9">The sequence shown here is derived from an EMBL/GenBank/DDBJ whole genome shotgun (WGS) entry which is preliminary data.</text>
</comment>
<dbReference type="Gene3D" id="1.20.1250.20">
    <property type="entry name" value="MFS general substrate transporter like domains"/>
    <property type="match status" value="1"/>
</dbReference>
<reference evidence="9" key="1">
    <citation type="submission" date="2021-02" db="EMBL/GenBank/DDBJ databases">
        <authorList>
            <person name="Dougan E. K."/>
            <person name="Rhodes N."/>
            <person name="Thang M."/>
            <person name="Chan C."/>
        </authorList>
    </citation>
    <scope>NUCLEOTIDE SEQUENCE</scope>
</reference>
<name>A0A812M4C9_9DINO</name>
<dbReference type="PRINTS" id="PR01035">
    <property type="entry name" value="TCRTETA"/>
</dbReference>
<dbReference type="InterPro" id="IPR011701">
    <property type="entry name" value="MFS"/>
</dbReference>
<evidence type="ECO:0000256" key="3">
    <source>
        <dbReference type="ARBA" id="ARBA00022692"/>
    </source>
</evidence>
<evidence type="ECO:0000313" key="9">
    <source>
        <dbReference type="EMBL" id="CAE7256789.1"/>
    </source>
</evidence>
<evidence type="ECO:0000256" key="4">
    <source>
        <dbReference type="ARBA" id="ARBA00022989"/>
    </source>
</evidence>
<sequence length="520" mass="55529">MMILPLLPYIATQMSGSAFAVGLMQSLYSLMQVFGTMVLGALSDGLGKRRILLVSLFSSSVFLLACGLAASLSQLLFFRACHGFFSGTVCICQAIVADVTGPEERVGKMAWIMAAYGVGVVLGPGIAGFVAPFGMLAVCATAALCTLINFLLAARQLPQDGMKEQAPLKEAEEDGGQAAARSTAAVWKRLLHVLLADPVLGAVCCISLLQEFAMGIYMGVSPLLFKDVYGITASQLGIIFCVAGTSMIVFQGFVVSRFVRIVGKPASILCGCTLRLLLYSCLAAFSQPLLPVLSAVCVVAGGALVDPCAASLTSDRAPKGLSGVFMGAYQSAASVGAFLGPVTGGLLYGFSKAFPYEVASVACLACLPVVQLLWMRARSKDRHGPSPSPQPAATSDALLDKDGQADEDFVNLQEASPSLSRAMTRLRSVADLRADMFQLPLPTSQRADRSLRHMDRIVEDSSEQLQLKDRSRTEAFSQQRSRRALSSGLEKEILRRYSMDALDRFMPSNWSTEDFPCEES</sequence>
<feature type="transmembrane region" description="Helical" evidence="7">
    <location>
        <begin position="133"/>
        <end position="154"/>
    </location>
</feature>
<dbReference type="Proteomes" id="UP000601435">
    <property type="component" value="Unassembled WGS sequence"/>
</dbReference>
<feature type="transmembrane region" description="Helical" evidence="7">
    <location>
        <begin position="292"/>
        <end position="312"/>
    </location>
</feature>
<dbReference type="InterPro" id="IPR020846">
    <property type="entry name" value="MFS_dom"/>
</dbReference>
<feature type="transmembrane region" description="Helical" evidence="7">
    <location>
        <begin position="76"/>
        <end position="97"/>
    </location>
</feature>
<dbReference type="PROSITE" id="PS50850">
    <property type="entry name" value="MFS"/>
    <property type="match status" value="1"/>
</dbReference>
<keyword evidence="3 7" id="KW-0812">Transmembrane</keyword>
<dbReference type="OrthoDB" id="425449at2759"/>
<dbReference type="PANTHER" id="PTHR23504:SF15">
    <property type="entry name" value="MAJOR FACILITATOR SUPERFAMILY (MFS) PROFILE DOMAIN-CONTAINING PROTEIN"/>
    <property type="match status" value="1"/>
</dbReference>
<evidence type="ECO:0000256" key="2">
    <source>
        <dbReference type="ARBA" id="ARBA00022448"/>
    </source>
</evidence>
<dbReference type="CDD" id="cd17325">
    <property type="entry name" value="MFS_MdtG_SLC18_like"/>
    <property type="match status" value="1"/>
</dbReference>
<comment type="subcellular location">
    <subcellularLocation>
        <location evidence="1">Membrane</location>
        <topology evidence="1">Multi-pass membrane protein</topology>
    </subcellularLocation>
</comment>
<feature type="transmembrane region" description="Helical" evidence="7">
    <location>
        <begin position="324"/>
        <end position="348"/>
    </location>
</feature>
<protein>
    <submittedName>
        <fullName evidence="9">TetA protein</fullName>
    </submittedName>
</protein>
<keyword evidence="4 7" id="KW-1133">Transmembrane helix</keyword>
<dbReference type="GO" id="GO:0022857">
    <property type="term" value="F:transmembrane transporter activity"/>
    <property type="evidence" value="ECO:0007669"/>
    <property type="project" value="InterPro"/>
</dbReference>
<feature type="transmembrane region" description="Helical" evidence="7">
    <location>
        <begin position="229"/>
        <end position="254"/>
    </location>
</feature>
<feature type="transmembrane region" description="Helical" evidence="7">
    <location>
        <begin position="354"/>
        <end position="374"/>
    </location>
</feature>
<feature type="transmembrane region" description="Helical" evidence="7">
    <location>
        <begin position="51"/>
        <end position="70"/>
    </location>
</feature>
<gene>
    <name evidence="9" type="primary">tetA</name>
    <name evidence="9" type="ORF">SNEC2469_LOCUS5662</name>
</gene>
<evidence type="ECO:0000259" key="8">
    <source>
        <dbReference type="PROSITE" id="PS50850"/>
    </source>
</evidence>
<evidence type="ECO:0000256" key="1">
    <source>
        <dbReference type="ARBA" id="ARBA00004141"/>
    </source>
</evidence>